<keyword evidence="1" id="KW-1133">Transmembrane helix</keyword>
<dbReference type="RefSeq" id="WP_301664527.1">
    <property type="nucleotide sequence ID" value="NZ_VCYH01000007.1"/>
</dbReference>
<feature type="transmembrane region" description="Helical" evidence="1">
    <location>
        <begin position="12"/>
        <end position="30"/>
    </location>
</feature>
<proteinExistence type="predicted"/>
<comment type="caution">
    <text evidence="2">The sequence shown here is derived from an EMBL/GenBank/DDBJ whole genome shotgun (WGS) entry which is preliminary data.</text>
</comment>
<keyword evidence="1" id="KW-0472">Membrane</keyword>
<keyword evidence="1" id="KW-0812">Transmembrane</keyword>
<evidence type="ECO:0000313" key="2">
    <source>
        <dbReference type="EMBL" id="MDN7025377.1"/>
    </source>
</evidence>
<protein>
    <submittedName>
        <fullName evidence="2">Uncharacterized protein</fullName>
    </submittedName>
</protein>
<gene>
    <name evidence="2" type="ORF">FGU65_10805</name>
</gene>
<accession>A0ABT8MBQ9</accession>
<dbReference type="Proteomes" id="UP001168338">
    <property type="component" value="Unassembled WGS sequence"/>
</dbReference>
<evidence type="ECO:0000313" key="3">
    <source>
        <dbReference type="Proteomes" id="UP001168338"/>
    </source>
</evidence>
<evidence type="ECO:0000256" key="1">
    <source>
        <dbReference type="SAM" id="Phobius"/>
    </source>
</evidence>
<reference evidence="2" key="1">
    <citation type="submission" date="2019-05" db="EMBL/GenBank/DDBJ databases">
        <title>Methanoculleus sp. FWC-SCC1, a methanogenic archaeon isolated from deep marine cold seep.</title>
        <authorList>
            <person name="Chen Y.-W."/>
            <person name="Chen S.-C."/>
            <person name="Teng N.-H."/>
            <person name="Lai M.-C."/>
        </authorList>
    </citation>
    <scope>NUCLEOTIDE SEQUENCE</scope>
    <source>
        <strain evidence="2">FWC-SCC1</strain>
    </source>
</reference>
<organism evidence="2 3">
    <name type="scientific">Methanoculleus frigidifontis</name>
    <dbReference type="NCBI Taxonomy" id="2584085"/>
    <lineage>
        <taxon>Archaea</taxon>
        <taxon>Methanobacteriati</taxon>
        <taxon>Methanobacteriota</taxon>
        <taxon>Stenosarchaea group</taxon>
        <taxon>Methanomicrobia</taxon>
        <taxon>Methanomicrobiales</taxon>
        <taxon>Methanomicrobiaceae</taxon>
        <taxon>Methanoculleus</taxon>
    </lineage>
</organism>
<keyword evidence="3" id="KW-1185">Reference proteome</keyword>
<feature type="transmembrane region" description="Helical" evidence="1">
    <location>
        <begin position="36"/>
        <end position="59"/>
    </location>
</feature>
<sequence length="69" mass="7189">MDTSDLTTQGAILTSLSIIAGGIIIGAMIFQISIPFAQYIMVVLAGLVVIGAIALILGSRESEKTPVQR</sequence>
<dbReference type="EMBL" id="VCYH01000007">
    <property type="protein sequence ID" value="MDN7025377.1"/>
    <property type="molecule type" value="Genomic_DNA"/>
</dbReference>
<name>A0ABT8MBQ9_9EURY</name>